<dbReference type="GO" id="GO:0005886">
    <property type="term" value="C:plasma membrane"/>
    <property type="evidence" value="ECO:0007669"/>
    <property type="project" value="UniProtKB-SubCell"/>
</dbReference>
<feature type="transmembrane region" description="Helical" evidence="6">
    <location>
        <begin position="220"/>
        <end position="241"/>
    </location>
</feature>
<organism evidence="7 8">
    <name type="scientific">Actinomadura rubrobrunea</name>
    <dbReference type="NCBI Taxonomy" id="115335"/>
    <lineage>
        <taxon>Bacteria</taxon>
        <taxon>Bacillati</taxon>
        <taxon>Actinomycetota</taxon>
        <taxon>Actinomycetes</taxon>
        <taxon>Streptosporangiales</taxon>
        <taxon>Thermomonosporaceae</taxon>
        <taxon>Actinomadura</taxon>
    </lineage>
</organism>
<dbReference type="InterPro" id="IPR001851">
    <property type="entry name" value="ABC_transp_permease"/>
</dbReference>
<evidence type="ECO:0000256" key="5">
    <source>
        <dbReference type="ARBA" id="ARBA00023136"/>
    </source>
</evidence>
<keyword evidence="4 6" id="KW-1133">Transmembrane helix</keyword>
<dbReference type="PANTHER" id="PTHR30482:SF17">
    <property type="entry name" value="ABC TRANSPORTER ATP-BINDING PROTEIN"/>
    <property type="match status" value="1"/>
</dbReference>
<dbReference type="AlphaFoldDB" id="A0A9W6PYC8"/>
<dbReference type="EMBL" id="BSRZ01000016">
    <property type="protein sequence ID" value="GLW66655.1"/>
    <property type="molecule type" value="Genomic_DNA"/>
</dbReference>
<keyword evidence="8" id="KW-1185">Reference proteome</keyword>
<dbReference type="CDD" id="cd06581">
    <property type="entry name" value="TM_PBP1_LivM_like"/>
    <property type="match status" value="1"/>
</dbReference>
<sequence>MTMLQTSAPAPTGTVRGPRPARRGAVIATAVGVLLVAAPLVLGAYPVSMMTRMLAFAVLVLSVDLLTGVTGMPTLGQAAYFGVGAYTAALVGVHVTSDGAVQAAAALAAGLVAAAATGWVAVRARGIVFLMLTLAIGESVHQLADTWSAVGGSNGLAGMPPISVFGAALPAAGFVYWWVLAVAALVFAAVALVARSPYGRTLRGIRDNEARMRALGYRPALARFGVYCLAGAVAGVGGALWAAQARFVSPGDLGFEVAALALLSVVIGGSGSLWGPCLGAALVLLVRDSLSAYVGGHGALVLGVVFVAVVFLMPRGLAGLARSRRKEVRS</sequence>
<feature type="transmembrane region" description="Helical" evidence="6">
    <location>
        <begin position="261"/>
        <end position="285"/>
    </location>
</feature>
<dbReference type="PANTHER" id="PTHR30482">
    <property type="entry name" value="HIGH-AFFINITY BRANCHED-CHAIN AMINO ACID TRANSPORT SYSTEM PERMEASE"/>
    <property type="match status" value="1"/>
</dbReference>
<dbReference type="InterPro" id="IPR043428">
    <property type="entry name" value="LivM-like"/>
</dbReference>
<proteinExistence type="predicted"/>
<evidence type="ECO:0000313" key="8">
    <source>
        <dbReference type="Proteomes" id="UP001165124"/>
    </source>
</evidence>
<protein>
    <submittedName>
        <fullName evidence="7">Branched-chain amino acid ABC transporter permease</fullName>
    </submittedName>
</protein>
<comment type="caution">
    <text evidence="7">The sequence shown here is derived from an EMBL/GenBank/DDBJ whole genome shotgun (WGS) entry which is preliminary data.</text>
</comment>
<evidence type="ECO:0000256" key="2">
    <source>
        <dbReference type="ARBA" id="ARBA00022475"/>
    </source>
</evidence>
<feature type="transmembrane region" description="Helical" evidence="6">
    <location>
        <begin position="164"/>
        <end position="194"/>
    </location>
</feature>
<feature type="transmembrane region" description="Helical" evidence="6">
    <location>
        <begin position="292"/>
        <end position="313"/>
    </location>
</feature>
<feature type="transmembrane region" description="Helical" evidence="6">
    <location>
        <begin position="103"/>
        <end position="122"/>
    </location>
</feature>
<keyword evidence="3 6" id="KW-0812">Transmembrane</keyword>
<reference evidence="7" key="1">
    <citation type="submission" date="2023-02" db="EMBL/GenBank/DDBJ databases">
        <title>Actinomadura rubrobrunea NBRC 14622.</title>
        <authorList>
            <person name="Ichikawa N."/>
            <person name="Sato H."/>
            <person name="Tonouchi N."/>
        </authorList>
    </citation>
    <scope>NUCLEOTIDE SEQUENCE</scope>
    <source>
        <strain evidence="7">NBRC 14622</strain>
    </source>
</reference>
<evidence type="ECO:0000313" key="7">
    <source>
        <dbReference type="EMBL" id="GLW66655.1"/>
    </source>
</evidence>
<evidence type="ECO:0000256" key="1">
    <source>
        <dbReference type="ARBA" id="ARBA00004651"/>
    </source>
</evidence>
<keyword evidence="2" id="KW-1003">Cell membrane</keyword>
<dbReference type="Pfam" id="PF02653">
    <property type="entry name" value="BPD_transp_2"/>
    <property type="match status" value="1"/>
</dbReference>
<gene>
    <name evidence="7" type="ORF">Arub01_48990</name>
</gene>
<evidence type="ECO:0000256" key="4">
    <source>
        <dbReference type="ARBA" id="ARBA00022989"/>
    </source>
</evidence>
<comment type="subcellular location">
    <subcellularLocation>
        <location evidence="1">Cell membrane</location>
        <topology evidence="1">Multi-pass membrane protein</topology>
    </subcellularLocation>
</comment>
<feature type="transmembrane region" description="Helical" evidence="6">
    <location>
        <begin position="25"/>
        <end position="47"/>
    </location>
</feature>
<name>A0A9W6PYC8_9ACTN</name>
<feature type="transmembrane region" description="Helical" evidence="6">
    <location>
        <begin position="127"/>
        <end position="144"/>
    </location>
</feature>
<dbReference type="RefSeq" id="WP_083950886.1">
    <property type="nucleotide sequence ID" value="NZ_BSRZ01000016.1"/>
</dbReference>
<dbReference type="Proteomes" id="UP001165124">
    <property type="component" value="Unassembled WGS sequence"/>
</dbReference>
<keyword evidence="5 6" id="KW-0472">Membrane</keyword>
<dbReference type="GO" id="GO:0015658">
    <property type="term" value="F:branched-chain amino acid transmembrane transporter activity"/>
    <property type="evidence" value="ECO:0007669"/>
    <property type="project" value="InterPro"/>
</dbReference>
<evidence type="ECO:0000256" key="3">
    <source>
        <dbReference type="ARBA" id="ARBA00022692"/>
    </source>
</evidence>
<evidence type="ECO:0000256" key="6">
    <source>
        <dbReference type="SAM" id="Phobius"/>
    </source>
</evidence>
<feature type="transmembrane region" description="Helical" evidence="6">
    <location>
        <begin position="53"/>
        <end position="71"/>
    </location>
</feature>
<accession>A0A9W6PYC8</accession>